<dbReference type="InterPro" id="IPR042099">
    <property type="entry name" value="ANL_N_sf"/>
</dbReference>
<dbReference type="GO" id="GO:0031956">
    <property type="term" value="F:medium-chain fatty acid-CoA ligase activity"/>
    <property type="evidence" value="ECO:0007669"/>
    <property type="project" value="TreeGrafter"/>
</dbReference>
<evidence type="ECO:0000313" key="5">
    <source>
        <dbReference type="EMBL" id="GGC66050.1"/>
    </source>
</evidence>
<feature type="domain" description="AMP-dependent synthetase/ligase" evidence="3">
    <location>
        <begin position="26"/>
        <end position="376"/>
    </location>
</feature>
<dbReference type="Gene3D" id="3.40.50.12780">
    <property type="entry name" value="N-terminal domain of ligase-like"/>
    <property type="match status" value="1"/>
</dbReference>
<keyword evidence="6" id="KW-1185">Reference proteome</keyword>
<dbReference type="SUPFAM" id="SSF56801">
    <property type="entry name" value="Acetyl-CoA synthetase-like"/>
    <property type="match status" value="1"/>
</dbReference>
<dbReference type="PANTHER" id="PTHR43201:SF5">
    <property type="entry name" value="MEDIUM-CHAIN ACYL-COA LIGASE ACSF2, MITOCHONDRIAL"/>
    <property type="match status" value="1"/>
</dbReference>
<organism evidence="5 6">
    <name type="scientific">Chelatococcus reniformis</name>
    <dbReference type="NCBI Taxonomy" id="1494448"/>
    <lineage>
        <taxon>Bacteria</taxon>
        <taxon>Pseudomonadati</taxon>
        <taxon>Pseudomonadota</taxon>
        <taxon>Alphaproteobacteria</taxon>
        <taxon>Hyphomicrobiales</taxon>
        <taxon>Chelatococcaceae</taxon>
        <taxon>Chelatococcus</taxon>
    </lineage>
</organism>
<dbReference type="RefSeq" id="WP_188609570.1">
    <property type="nucleotide sequence ID" value="NZ_BMGG01000004.1"/>
</dbReference>
<evidence type="ECO:0000259" key="3">
    <source>
        <dbReference type="Pfam" id="PF00501"/>
    </source>
</evidence>
<dbReference type="EMBL" id="BMGG01000004">
    <property type="protein sequence ID" value="GGC66050.1"/>
    <property type="molecule type" value="Genomic_DNA"/>
</dbReference>
<evidence type="ECO:0000256" key="1">
    <source>
        <dbReference type="ARBA" id="ARBA00006432"/>
    </source>
</evidence>
<dbReference type="InterPro" id="IPR020845">
    <property type="entry name" value="AMP-binding_CS"/>
</dbReference>
<comment type="caution">
    <text evidence="5">The sequence shown here is derived from an EMBL/GenBank/DDBJ whole genome shotgun (WGS) entry which is preliminary data.</text>
</comment>
<name>A0A916UBB4_9HYPH</name>
<dbReference type="Pfam" id="PF13193">
    <property type="entry name" value="AMP-binding_C"/>
    <property type="match status" value="1"/>
</dbReference>
<feature type="domain" description="AMP-binding enzyme C-terminal" evidence="4">
    <location>
        <begin position="437"/>
        <end position="512"/>
    </location>
</feature>
<gene>
    <name evidence="5" type="ORF">GCM10010994_25840</name>
</gene>
<dbReference type="PROSITE" id="PS00455">
    <property type="entry name" value="AMP_BINDING"/>
    <property type="match status" value="1"/>
</dbReference>
<evidence type="ECO:0000313" key="6">
    <source>
        <dbReference type="Proteomes" id="UP000637002"/>
    </source>
</evidence>
<evidence type="ECO:0000256" key="2">
    <source>
        <dbReference type="ARBA" id="ARBA00022598"/>
    </source>
</evidence>
<dbReference type="GO" id="GO:0006631">
    <property type="term" value="P:fatty acid metabolic process"/>
    <property type="evidence" value="ECO:0007669"/>
    <property type="project" value="TreeGrafter"/>
</dbReference>
<evidence type="ECO:0000259" key="4">
    <source>
        <dbReference type="Pfam" id="PF13193"/>
    </source>
</evidence>
<comment type="similarity">
    <text evidence="1">Belongs to the ATP-dependent AMP-binding enzyme family.</text>
</comment>
<dbReference type="InterPro" id="IPR025110">
    <property type="entry name" value="AMP-bd_C"/>
</dbReference>
<keyword evidence="2 5" id="KW-0436">Ligase</keyword>
<dbReference type="InterPro" id="IPR000873">
    <property type="entry name" value="AMP-dep_synth/lig_dom"/>
</dbReference>
<accession>A0A916UBB4</accession>
<dbReference type="Pfam" id="PF00501">
    <property type="entry name" value="AMP-binding"/>
    <property type="match status" value="1"/>
</dbReference>
<dbReference type="PANTHER" id="PTHR43201">
    <property type="entry name" value="ACYL-COA SYNTHETASE"/>
    <property type="match status" value="1"/>
</dbReference>
<sequence>MTRQKLVPGRGHPFAAMDIRSLIHYRAEATGDRPFIIWEPFVGEGLTWTYRAFADRAARFAAGLHRRRVKPGDRVLVHLDNCPEAILSWLGCAYAGAVAVTTNARSSAEELTYYAAHSRAVAAITQPRFAELVGRSCPDLGWIAVTDTDNGEDAGANRPQAEARFAAIDADPADLPARPHDPLAPFSIQFTSGTTSRPKAVLWTHANALWGAKVNAVHEDLRSEDVHMVTMPLFHTNAQAYSVLAALWAGAGCVVQPRFSASRFWPVSLKHGCTWASMIPFACKALMAHEVPPAHSYRLWGNGVCEAPWDAHFRIKTLGWWGMTETITHGTIGEVRGYNRSMSMGRCAPEYQVKIVDGNGAELGPGETGDFLIRGIPGLSLFAEYADNETATRDAFTEDGYFITGDRVTLAEDGFFIFADRSKDMLKVGGENVAASEIERVILTVPGISEVAVVAQKHPMLDEVPVAFVLPLADNDVAPDFAETILAACRAQLADFKVPREVRVVSELPRSTLEKIAKAELRKLLV</sequence>
<dbReference type="Proteomes" id="UP000637002">
    <property type="component" value="Unassembled WGS sequence"/>
</dbReference>
<proteinExistence type="inferred from homology"/>
<protein>
    <submittedName>
        <fullName evidence="5">ATP-dependent acyl-CoA ligase</fullName>
    </submittedName>
</protein>
<dbReference type="AlphaFoldDB" id="A0A916UBB4"/>
<reference evidence="5" key="1">
    <citation type="journal article" date="2014" name="Int. J. Syst. Evol. Microbiol.">
        <title>Complete genome sequence of Corynebacterium casei LMG S-19264T (=DSM 44701T), isolated from a smear-ripened cheese.</title>
        <authorList>
            <consortium name="US DOE Joint Genome Institute (JGI-PGF)"/>
            <person name="Walter F."/>
            <person name="Albersmeier A."/>
            <person name="Kalinowski J."/>
            <person name="Ruckert C."/>
        </authorList>
    </citation>
    <scope>NUCLEOTIDE SEQUENCE</scope>
    <source>
        <strain evidence="5">CGMCC 1.12919</strain>
    </source>
</reference>
<reference evidence="5" key="2">
    <citation type="submission" date="2020-09" db="EMBL/GenBank/DDBJ databases">
        <authorList>
            <person name="Sun Q."/>
            <person name="Zhou Y."/>
        </authorList>
    </citation>
    <scope>NUCLEOTIDE SEQUENCE</scope>
    <source>
        <strain evidence="5">CGMCC 1.12919</strain>
    </source>
</reference>
<dbReference type="InterPro" id="IPR045851">
    <property type="entry name" value="AMP-bd_C_sf"/>
</dbReference>
<dbReference type="Gene3D" id="3.30.300.30">
    <property type="match status" value="1"/>
</dbReference>